<dbReference type="AlphaFoldDB" id="A0A545U6Z9"/>
<comment type="caution">
    <text evidence="1">The sequence shown here is derived from an EMBL/GenBank/DDBJ whole genome shotgun (WGS) entry which is preliminary data.</text>
</comment>
<keyword evidence="2" id="KW-1185">Reference proteome</keyword>
<evidence type="ECO:0000313" key="1">
    <source>
        <dbReference type="EMBL" id="TQV85224.1"/>
    </source>
</evidence>
<reference evidence="1 2" key="1">
    <citation type="submission" date="2019-06" db="EMBL/GenBank/DDBJ databases">
        <title>Whole genome sequence for Cellvibrionaceae sp. R142.</title>
        <authorList>
            <person name="Wang G."/>
        </authorList>
    </citation>
    <scope>NUCLEOTIDE SEQUENCE [LARGE SCALE GENOMIC DNA]</scope>
    <source>
        <strain evidence="1 2">R142</strain>
    </source>
</reference>
<dbReference type="Proteomes" id="UP000319732">
    <property type="component" value="Unassembled WGS sequence"/>
</dbReference>
<protein>
    <submittedName>
        <fullName evidence="1">Uncharacterized protein</fullName>
    </submittedName>
</protein>
<evidence type="ECO:0000313" key="2">
    <source>
        <dbReference type="Proteomes" id="UP000319732"/>
    </source>
</evidence>
<dbReference type="EMBL" id="VHSG01000004">
    <property type="protein sequence ID" value="TQV85224.1"/>
    <property type="molecule type" value="Genomic_DNA"/>
</dbReference>
<organism evidence="1 2">
    <name type="scientific">Exilibacterium tricleocarpae</name>
    <dbReference type="NCBI Taxonomy" id="2591008"/>
    <lineage>
        <taxon>Bacteria</taxon>
        <taxon>Pseudomonadati</taxon>
        <taxon>Pseudomonadota</taxon>
        <taxon>Gammaproteobacteria</taxon>
        <taxon>Cellvibrionales</taxon>
        <taxon>Cellvibrionaceae</taxon>
        <taxon>Exilibacterium</taxon>
    </lineage>
</organism>
<gene>
    <name evidence="1" type="ORF">FKG94_03270</name>
</gene>
<dbReference type="RefSeq" id="WP_142902772.1">
    <property type="nucleotide sequence ID" value="NZ_ML660088.1"/>
</dbReference>
<proteinExistence type="predicted"/>
<sequence length="82" mass="9643">MAEISFSDWQKKLVFVAQQTKQAMDKNRPFVRCGCQKKLWMQNAYKCLYCGEWYCKECAEIHFGKTVAEYRAQHPVAVLTET</sequence>
<name>A0A545U6Z9_9GAMM</name>
<accession>A0A545U6Z9</accession>
<dbReference type="OrthoDB" id="7107970at2"/>